<keyword evidence="1" id="KW-1133">Transmembrane helix</keyword>
<reference evidence="2" key="2">
    <citation type="submission" date="2021-09" db="EMBL/GenBank/DDBJ databases">
        <authorList>
            <person name="Gilroy R."/>
        </authorList>
    </citation>
    <scope>NUCLEOTIDE SEQUENCE</scope>
    <source>
        <strain evidence="2">CHK179-5677</strain>
    </source>
</reference>
<dbReference type="Proteomes" id="UP000760668">
    <property type="component" value="Unassembled WGS sequence"/>
</dbReference>
<dbReference type="RefSeq" id="WP_295370275.1">
    <property type="nucleotide sequence ID" value="NZ_DYUC01000057.1"/>
</dbReference>
<accession>A0A921SSU6</accession>
<evidence type="ECO:0000313" key="2">
    <source>
        <dbReference type="EMBL" id="HJG86574.1"/>
    </source>
</evidence>
<protein>
    <recommendedName>
        <fullName evidence="4">GtrA-like protein</fullName>
    </recommendedName>
</protein>
<keyword evidence="1" id="KW-0812">Transmembrane</keyword>
<evidence type="ECO:0008006" key="4">
    <source>
        <dbReference type="Google" id="ProtNLM"/>
    </source>
</evidence>
<evidence type="ECO:0000256" key="1">
    <source>
        <dbReference type="SAM" id="Phobius"/>
    </source>
</evidence>
<feature type="transmembrane region" description="Helical" evidence="1">
    <location>
        <begin position="33"/>
        <end position="56"/>
    </location>
</feature>
<feature type="transmembrane region" description="Helical" evidence="1">
    <location>
        <begin position="160"/>
        <end position="181"/>
    </location>
</feature>
<dbReference type="EMBL" id="DYUC01000057">
    <property type="protein sequence ID" value="HJG86574.1"/>
    <property type="molecule type" value="Genomic_DNA"/>
</dbReference>
<dbReference type="AlphaFoldDB" id="A0A921SSU6"/>
<evidence type="ECO:0000313" key="3">
    <source>
        <dbReference type="Proteomes" id="UP000760668"/>
    </source>
</evidence>
<feature type="transmembrane region" description="Helical" evidence="1">
    <location>
        <begin position="92"/>
        <end position="112"/>
    </location>
</feature>
<sequence>MATEKTQTGLVGWWNHFAGNHPKAAKWIREGGLFVIVSNLVTVLKYIILQFLPLAFQSLSNVDFGWPGIPVTLFGETFQWNIFGYDAAHGGLGYFCAYMIAMAIGEIINFPIQRNFVFRSKGNLAWQIAWYVVAFVVINCIVNSINCVWVAVAGMFVPDFIYNIGTVVLNGGISMVIFFFVNKVIFPEAKQA</sequence>
<gene>
    <name evidence="2" type="ORF">K8V01_06080</name>
</gene>
<reference evidence="2" key="1">
    <citation type="journal article" date="2021" name="PeerJ">
        <title>Extensive microbial diversity within the chicken gut microbiome revealed by metagenomics and culture.</title>
        <authorList>
            <person name="Gilroy R."/>
            <person name="Ravi A."/>
            <person name="Getino M."/>
            <person name="Pursley I."/>
            <person name="Horton D.L."/>
            <person name="Alikhan N.F."/>
            <person name="Baker D."/>
            <person name="Gharbi K."/>
            <person name="Hall N."/>
            <person name="Watson M."/>
            <person name="Adriaenssens E.M."/>
            <person name="Foster-Nyarko E."/>
            <person name="Jarju S."/>
            <person name="Secka A."/>
            <person name="Antonio M."/>
            <person name="Oren A."/>
            <person name="Chaudhuri R.R."/>
            <person name="La Ragione R."/>
            <person name="Hildebrand F."/>
            <person name="Pallen M.J."/>
        </authorList>
    </citation>
    <scope>NUCLEOTIDE SEQUENCE</scope>
    <source>
        <strain evidence="2">CHK179-5677</strain>
    </source>
</reference>
<comment type="caution">
    <text evidence="2">The sequence shown here is derived from an EMBL/GenBank/DDBJ whole genome shotgun (WGS) entry which is preliminary data.</text>
</comment>
<name>A0A921SSU6_9FIRM</name>
<feature type="transmembrane region" description="Helical" evidence="1">
    <location>
        <begin position="124"/>
        <end position="154"/>
    </location>
</feature>
<organism evidence="2 3">
    <name type="scientific">Pseudoflavonifractor capillosus</name>
    <dbReference type="NCBI Taxonomy" id="106588"/>
    <lineage>
        <taxon>Bacteria</taxon>
        <taxon>Bacillati</taxon>
        <taxon>Bacillota</taxon>
        <taxon>Clostridia</taxon>
        <taxon>Eubacteriales</taxon>
        <taxon>Oscillospiraceae</taxon>
        <taxon>Pseudoflavonifractor</taxon>
    </lineage>
</organism>
<keyword evidence="1" id="KW-0472">Membrane</keyword>
<proteinExistence type="predicted"/>